<reference evidence="2" key="1">
    <citation type="submission" date="2018-05" db="EMBL/GenBank/DDBJ databases">
        <authorList>
            <person name="Du Z."/>
            <person name="Wang X."/>
        </authorList>
    </citation>
    <scope>NUCLEOTIDE SEQUENCE [LARGE SCALE GENOMIC DNA]</scope>
    <source>
        <strain evidence="2">CQN31</strain>
    </source>
</reference>
<dbReference type="RefSeq" id="WP_109869684.1">
    <property type="nucleotide sequence ID" value="NZ_QGNA01000001.1"/>
</dbReference>
<dbReference type="AlphaFoldDB" id="A0A317FKH6"/>
<dbReference type="OrthoDB" id="7269965at2"/>
<dbReference type="SUPFAM" id="SSF75708">
    <property type="entry name" value="Chemotaxis phosphatase CheZ"/>
    <property type="match status" value="1"/>
</dbReference>
<protein>
    <recommendedName>
        <fullName evidence="3">Chemotaxis protein CheZ</fullName>
    </recommendedName>
</protein>
<evidence type="ECO:0000313" key="1">
    <source>
        <dbReference type="EMBL" id="PWS39063.1"/>
    </source>
</evidence>
<organism evidence="1 2">
    <name type="scientific">Falsiroseomonas bella</name>
    <dbReference type="NCBI Taxonomy" id="2184016"/>
    <lineage>
        <taxon>Bacteria</taxon>
        <taxon>Pseudomonadati</taxon>
        <taxon>Pseudomonadota</taxon>
        <taxon>Alphaproteobacteria</taxon>
        <taxon>Acetobacterales</taxon>
        <taxon>Roseomonadaceae</taxon>
        <taxon>Falsiroseomonas</taxon>
    </lineage>
</organism>
<sequence>MDACPSLPDRPEPGPLRAALAAELDPRFADLRRFLDRRIAELSAELHAGVELADQSEARLAGEIARMQAQIAQLIAVPAAATRNSGLELEAVVQVTEAAANTILEAAEAIGDWIAAGRDAAAAPAIVERLNAIFEACSFQDLTGQRIRRAIQHLQQVEGALRTLAPAAEAPERPRVEVRTQARTVETAAGSSDLAQADIDALLNG</sequence>
<gene>
    <name evidence="1" type="ORF">DFH01_07425</name>
</gene>
<dbReference type="EMBL" id="QGNA01000001">
    <property type="protein sequence ID" value="PWS39063.1"/>
    <property type="molecule type" value="Genomic_DNA"/>
</dbReference>
<accession>A0A317FKH6</accession>
<evidence type="ECO:0000313" key="2">
    <source>
        <dbReference type="Proteomes" id="UP000245765"/>
    </source>
</evidence>
<keyword evidence="2" id="KW-1185">Reference proteome</keyword>
<evidence type="ECO:0008006" key="3">
    <source>
        <dbReference type="Google" id="ProtNLM"/>
    </source>
</evidence>
<name>A0A317FKH6_9PROT</name>
<dbReference type="Proteomes" id="UP000245765">
    <property type="component" value="Unassembled WGS sequence"/>
</dbReference>
<dbReference type="Gene3D" id="1.10.287.500">
    <property type="entry name" value="Helix hairpin bin"/>
    <property type="match status" value="1"/>
</dbReference>
<proteinExistence type="predicted"/>
<comment type="caution">
    <text evidence="1">The sequence shown here is derived from an EMBL/GenBank/DDBJ whole genome shotgun (WGS) entry which is preliminary data.</text>
</comment>